<dbReference type="EMBL" id="CP095855">
    <property type="protein sequence ID" value="UPK71798.1"/>
    <property type="molecule type" value="Genomic_DNA"/>
</dbReference>
<name>A0ABY4I9Q8_CHIFI</name>
<feature type="chain" id="PRO_5046839863" description="Secreted protein" evidence="1">
    <location>
        <begin position="23"/>
        <end position="88"/>
    </location>
</feature>
<evidence type="ECO:0008006" key="4">
    <source>
        <dbReference type="Google" id="ProtNLM"/>
    </source>
</evidence>
<organism evidence="2 3">
    <name type="scientific">Chitinophaga filiformis</name>
    <name type="common">Myxococcus filiformis</name>
    <name type="synonym">Flexibacter filiformis</name>
    <dbReference type="NCBI Taxonomy" id="104663"/>
    <lineage>
        <taxon>Bacteria</taxon>
        <taxon>Pseudomonadati</taxon>
        <taxon>Bacteroidota</taxon>
        <taxon>Chitinophagia</taxon>
        <taxon>Chitinophagales</taxon>
        <taxon>Chitinophagaceae</taxon>
        <taxon>Chitinophaga</taxon>
    </lineage>
</organism>
<gene>
    <name evidence="2" type="ORF">MYF79_10945</name>
</gene>
<reference evidence="2 3" key="1">
    <citation type="submission" date="2022-04" db="EMBL/GenBank/DDBJ databases">
        <title>The arsenic-methylating capacity of Chitinophaga filiformis YT5 during chitin decomposition.</title>
        <authorList>
            <person name="Chen G."/>
            <person name="Liang Y."/>
        </authorList>
    </citation>
    <scope>NUCLEOTIDE SEQUENCE [LARGE SCALE GENOMIC DNA]</scope>
    <source>
        <strain evidence="2 3">YT5</strain>
    </source>
</reference>
<keyword evidence="3" id="KW-1185">Reference proteome</keyword>
<sequence>MNKARIVLGAVALMAVAGGIFAFKAKEAAFAPVKTWYKTGVNGLCTSSFTSTYTTDPVDATTTFITSITTIRNPQAGCPANTVYLLPE</sequence>
<keyword evidence="1" id="KW-0732">Signal</keyword>
<protein>
    <recommendedName>
        <fullName evidence="4">Secreted protein</fullName>
    </recommendedName>
</protein>
<accession>A0ABY4I9Q8</accession>
<evidence type="ECO:0000256" key="1">
    <source>
        <dbReference type="SAM" id="SignalP"/>
    </source>
</evidence>
<evidence type="ECO:0000313" key="3">
    <source>
        <dbReference type="Proteomes" id="UP000830198"/>
    </source>
</evidence>
<proteinExistence type="predicted"/>
<feature type="signal peptide" evidence="1">
    <location>
        <begin position="1"/>
        <end position="22"/>
    </location>
</feature>
<dbReference type="RefSeq" id="WP_247813911.1">
    <property type="nucleotide sequence ID" value="NZ_CP095855.1"/>
</dbReference>
<evidence type="ECO:0000313" key="2">
    <source>
        <dbReference type="EMBL" id="UPK71798.1"/>
    </source>
</evidence>
<dbReference type="Proteomes" id="UP000830198">
    <property type="component" value="Chromosome"/>
</dbReference>